<gene>
    <name evidence="2" type="ORF">E6K72_12755</name>
</gene>
<dbReference type="Gene3D" id="3.40.50.150">
    <property type="entry name" value="Vaccinia Virus protein VP39"/>
    <property type="match status" value="1"/>
</dbReference>
<evidence type="ECO:0000313" key="2">
    <source>
        <dbReference type="EMBL" id="TMQ48772.1"/>
    </source>
</evidence>
<keyword evidence="2" id="KW-0808">Transferase</keyword>
<keyword evidence="2" id="KW-0489">Methyltransferase</keyword>
<name>A0A538SBM2_UNCEI</name>
<dbReference type="SUPFAM" id="SSF53335">
    <property type="entry name" value="S-adenosyl-L-methionine-dependent methyltransferases"/>
    <property type="match status" value="1"/>
</dbReference>
<reference evidence="2 3" key="1">
    <citation type="journal article" date="2019" name="Nat. Microbiol.">
        <title>Mediterranean grassland soil C-N compound turnover is dependent on rainfall and depth, and is mediated by genomically divergent microorganisms.</title>
        <authorList>
            <person name="Diamond S."/>
            <person name="Andeer P.F."/>
            <person name="Li Z."/>
            <person name="Crits-Christoph A."/>
            <person name="Burstein D."/>
            <person name="Anantharaman K."/>
            <person name="Lane K.R."/>
            <person name="Thomas B.C."/>
            <person name="Pan C."/>
            <person name="Northen T.R."/>
            <person name="Banfield J.F."/>
        </authorList>
    </citation>
    <scope>NUCLEOTIDE SEQUENCE [LARGE SCALE GENOMIC DNA]</scope>
    <source>
        <strain evidence="2">WS_2</strain>
    </source>
</reference>
<sequence>MPDVRTRYVHAKAEIHDVVREKDGAGPIEILAVPCGLARELFEASDELAAEAGRVRWNGFDLDGQLIDDLVERTRARETMCFWQGDALDAAAFRGRDRYDMIVSTGFTEFIDDDLAVAFFTLARRALKPGGRLFASGMERHPISDYLMRNLAEMRTVYRSERAMMDLSRRAGFLTASTYRDGLVTILLAVKE</sequence>
<dbReference type="CDD" id="cd02440">
    <property type="entry name" value="AdoMet_MTases"/>
    <property type="match status" value="1"/>
</dbReference>
<proteinExistence type="predicted"/>
<comment type="caution">
    <text evidence="2">The sequence shown here is derived from an EMBL/GenBank/DDBJ whole genome shotgun (WGS) entry which is preliminary data.</text>
</comment>
<dbReference type="Proteomes" id="UP000317716">
    <property type="component" value="Unassembled WGS sequence"/>
</dbReference>
<accession>A0A538SBM2</accession>
<dbReference type="InterPro" id="IPR041698">
    <property type="entry name" value="Methyltransf_25"/>
</dbReference>
<dbReference type="InterPro" id="IPR029063">
    <property type="entry name" value="SAM-dependent_MTases_sf"/>
</dbReference>
<dbReference type="GO" id="GO:0032259">
    <property type="term" value="P:methylation"/>
    <property type="evidence" value="ECO:0007669"/>
    <property type="project" value="UniProtKB-KW"/>
</dbReference>
<dbReference type="AlphaFoldDB" id="A0A538SBM2"/>
<dbReference type="EMBL" id="VBOS01000469">
    <property type="protein sequence ID" value="TMQ48772.1"/>
    <property type="molecule type" value="Genomic_DNA"/>
</dbReference>
<dbReference type="Pfam" id="PF13649">
    <property type="entry name" value="Methyltransf_25"/>
    <property type="match status" value="1"/>
</dbReference>
<protein>
    <submittedName>
        <fullName evidence="2">Methyltransferase domain-containing protein</fullName>
    </submittedName>
</protein>
<organism evidence="2 3">
    <name type="scientific">Eiseniibacteriota bacterium</name>
    <dbReference type="NCBI Taxonomy" id="2212470"/>
    <lineage>
        <taxon>Bacteria</taxon>
        <taxon>Candidatus Eiseniibacteriota</taxon>
    </lineage>
</organism>
<evidence type="ECO:0000313" key="3">
    <source>
        <dbReference type="Proteomes" id="UP000317716"/>
    </source>
</evidence>
<feature type="domain" description="Methyltransferase" evidence="1">
    <location>
        <begin position="31"/>
        <end position="131"/>
    </location>
</feature>
<evidence type="ECO:0000259" key="1">
    <source>
        <dbReference type="Pfam" id="PF13649"/>
    </source>
</evidence>
<dbReference type="GO" id="GO:0008168">
    <property type="term" value="F:methyltransferase activity"/>
    <property type="evidence" value="ECO:0007669"/>
    <property type="project" value="UniProtKB-KW"/>
</dbReference>